<dbReference type="InParanoid" id="A0A151GF18"/>
<evidence type="ECO:0000256" key="1">
    <source>
        <dbReference type="SAM" id="MobiDB-lite"/>
    </source>
</evidence>
<evidence type="ECO:0000313" key="2">
    <source>
        <dbReference type="EMBL" id="KYK55688.1"/>
    </source>
</evidence>
<name>A0A151GF18_DRECN</name>
<dbReference type="AlphaFoldDB" id="A0A151GF18"/>
<keyword evidence="3" id="KW-1185">Reference proteome</keyword>
<comment type="caution">
    <text evidence="2">The sequence shown here is derived from an EMBL/GenBank/DDBJ whole genome shotgun (WGS) entry which is preliminary data.</text>
</comment>
<dbReference type="RefSeq" id="XP_040655040.1">
    <property type="nucleotide sequence ID" value="XM_040804936.1"/>
</dbReference>
<dbReference type="EMBL" id="LAYC01000003">
    <property type="protein sequence ID" value="KYK55688.1"/>
    <property type="molecule type" value="Genomic_DNA"/>
</dbReference>
<reference evidence="2 3" key="1">
    <citation type="journal article" date="2016" name="Sci. Rep.">
        <title>Insights into Adaptations to a Near-Obligate Nematode Endoparasitic Lifestyle from the Finished Genome of Drechmeria coniospora.</title>
        <authorList>
            <person name="Zhang L."/>
            <person name="Zhou Z."/>
            <person name="Guo Q."/>
            <person name="Fokkens L."/>
            <person name="Miskei M."/>
            <person name="Pocsi I."/>
            <person name="Zhang W."/>
            <person name="Chen M."/>
            <person name="Wang L."/>
            <person name="Sun Y."/>
            <person name="Donzelli B.G."/>
            <person name="Gibson D.M."/>
            <person name="Nelson D.R."/>
            <person name="Luo J.G."/>
            <person name="Rep M."/>
            <person name="Liu H."/>
            <person name="Yang S."/>
            <person name="Wang J."/>
            <person name="Krasnoff S.B."/>
            <person name="Xu Y."/>
            <person name="Molnar I."/>
            <person name="Lin M."/>
        </authorList>
    </citation>
    <scope>NUCLEOTIDE SEQUENCE [LARGE SCALE GENOMIC DNA]</scope>
    <source>
        <strain evidence="2 3">ARSEF 6962</strain>
    </source>
</reference>
<dbReference type="GeneID" id="63720295"/>
<gene>
    <name evidence="2" type="ORF">DCS_07652</name>
</gene>
<organism evidence="2 3">
    <name type="scientific">Drechmeria coniospora</name>
    <name type="common">Nematophagous fungus</name>
    <name type="synonym">Meria coniospora</name>
    <dbReference type="NCBI Taxonomy" id="98403"/>
    <lineage>
        <taxon>Eukaryota</taxon>
        <taxon>Fungi</taxon>
        <taxon>Dikarya</taxon>
        <taxon>Ascomycota</taxon>
        <taxon>Pezizomycotina</taxon>
        <taxon>Sordariomycetes</taxon>
        <taxon>Hypocreomycetidae</taxon>
        <taxon>Hypocreales</taxon>
        <taxon>Ophiocordycipitaceae</taxon>
        <taxon>Drechmeria</taxon>
    </lineage>
</organism>
<accession>A0A151GF18</accession>
<sequence>MEVDTPRHESLVLMPAYSGLRPVDGEAQKVPSRFLFQLLPRRFPEAGEVKELAQASDQSQGVLQAMAPNLPHALILDPRSAWDEEELLLDVNETDLAAPGRILLGLGKVSTDLGRSFDHQAGPTIEGGPADGAVKVVHLKGHVAELYVSAGREVVEGPPHHRLGAVEAGDDKAQVDVVEPVGKGPLVVLDVLLHKGNVGHGRLALDGAEVGPDNLAPLVLLGWTARGGETEPPVKDEKQHCMLKVNKTISARVKLGRRSVSNTHRDDLALPALRVSSFILDRHPRSLNGQRTPSLGMKYAVLVSHGADDLQRATARTSFMIPLVGPAQFCNSIRGLDSISPVRNDLYETSSIHGVEWETLSPPYLDVVIGITCRIDLQHVSVNREGVLLGCHGRLQSTRGDDGVTAGNRWRLWQQSCTLALSTLWKEGRTGEQTTAPYEGLVGGPHNGRRQQVTADADAGTK</sequence>
<proteinExistence type="predicted"/>
<protein>
    <submittedName>
        <fullName evidence="2">Uncharacterized protein</fullName>
    </submittedName>
</protein>
<evidence type="ECO:0000313" key="3">
    <source>
        <dbReference type="Proteomes" id="UP000076580"/>
    </source>
</evidence>
<dbReference type="Proteomes" id="UP000076580">
    <property type="component" value="Chromosome 03"/>
</dbReference>
<feature type="region of interest" description="Disordered" evidence="1">
    <location>
        <begin position="437"/>
        <end position="462"/>
    </location>
</feature>